<comment type="caution">
    <text evidence="3">The sequence shown here is derived from an EMBL/GenBank/DDBJ whole genome shotgun (WGS) entry which is preliminary data.</text>
</comment>
<feature type="region of interest" description="Disordered" evidence="1">
    <location>
        <begin position="179"/>
        <end position="205"/>
    </location>
</feature>
<evidence type="ECO:0000313" key="3">
    <source>
        <dbReference type="EMBL" id="MBB5352358.1"/>
    </source>
</evidence>
<evidence type="ECO:0000256" key="1">
    <source>
        <dbReference type="SAM" id="MobiDB-lite"/>
    </source>
</evidence>
<sequence>MKAATLLFALFISAAAGQSFSIPGNVPNPAPEGEGTVDREIVNTPSRYAVLNVDAYLRSVSASFDMRNRKLDPFCRYQDPNYRPVQPVVSRVSKRPTAVRKIPLSDYVNRLAITGINATRREFLMGFRTFHAGDTLRVKTEAGILSLEVLAIEPNRITFQNTESSETAIKQFEILPDGMTRGAATQPPGLVPNDEDATIDLTPGP</sequence>
<name>A0A840VCI2_9BACT</name>
<evidence type="ECO:0000256" key="2">
    <source>
        <dbReference type="SAM" id="SignalP"/>
    </source>
</evidence>
<reference evidence="3 4" key="1">
    <citation type="submission" date="2020-08" db="EMBL/GenBank/DDBJ databases">
        <title>Genomic Encyclopedia of Type Strains, Phase IV (KMG-IV): sequencing the most valuable type-strain genomes for metagenomic binning, comparative biology and taxonomic classification.</title>
        <authorList>
            <person name="Goeker M."/>
        </authorList>
    </citation>
    <scope>NUCLEOTIDE SEQUENCE [LARGE SCALE GENOMIC DNA]</scope>
    <source>
        <strain evidence="3 4">YC6886</strain>
    </source>
</reference>
<dbReference type="RefSeq" id="WP_184019330.1">
    <property type="nucleotide sequence ID" value="NZ_JACHFD010000012.1"/>
</dbReference>
<dbReference type="EMBL" id="JACHFD010000012">
    <property type="protein sequence ID" value="MBB5352358.1"/>
    <property type="molecule type" value="Genomic_DNA"/>
</dbReference>
<feature type="signal peptide" evidence="2">
    <location>
        <begin position="1"/>
        <end position="21"/>
    </location>
</feature>
<evidence type="ECO:0000313" key="4">
    <source>
        <dbReference type="Proteomes" id="UP000557717"/>
    </source>
</evidence>
<accession>A0A840VCI2</accession>
<protein>
    <submittedName>
        <fullName evidence="3">Uncharacterized protein</fullName>
    </submittedName>
</protein>
<dbReference type="AlphaFoldDB" id="A0A840VCI2"/>
<keyword evidence="2" id="KW-0732">Signal</keyword>
<keyword evidence="4" id="KW-1185">Reference proteome</keyword>
<proteinExistence type="predicted"/>
<feature type="chain" id="PRO_5032615842" evidence="2">
    <location>
        <begin position="22"/>
        <end position="205"/>
    </location>
</feature>
<dbReference type="Proteomes" id="UP000557717">
    <property type="component" value="Unassembled WGS sequence"/>
</dbReference>
<organism evidence="3 4">
    <name type="scientific">Haloferula luteola</name>
    <dbReference type="NCBI Taxonomy" id="595692"/>
    <lineage>
        <taxon>Bacteria</taxon>
        <taxon>Pseudomonadati</taxon>
        <taxon>Verrucomicrobiota</taxon>
        <taxon>Verrucomicrobiia</taxon>
        <taxon>Verrucomicrobiales</taxon>
        <taxon>Verrucomicrobiaceae</taxon>
        <taxon>Haloferula</taxon>
    </lineage>
</organism>
<gene>
    <name evidence="3" type="ORF">HNR46_002603</name>
</gene>